<evidence type="ECO:0000313" key="1">
    <source>
        <dbReference type="EMBL" id="MDT2513355.1"/>
    </source>
</evidence>
<name>A0ABD5F708_ENTAV</name>
<sequence length="184" mass="21027">MDFIKMTNDQLKSFLDEHGVDHSDAKVKADYVQLVENVKLEDDKEAAEETEEPKGLAAKVQSAIKIERTETKKVDPISYLKDRDYSLLTVGERAMIREQSLEYESQGEGVEVVVTDRLTTKWRIVKLADKSYSKLLKGVKYALSNEDYEALKDEQVKVKTEETKNKCCGQARYEVVNLLEVVDD</sequence>
<protein>
    <recommendedName>
        <fullName evidence="3">Phage protein</fullName>
    </recommendedName>
</protein>
<comment type="caution">
    <text evidence="1">The sequence shown here is derived from an EMBL/GenBank/DDBJ whole genome shotgun (WGS) entry which is preliminary data.</text>
</comment>
<gene>
    <name evidence="1" type="ORF">P7D79_03805</name>
</gene>
<dbReference type="Proteomes" id="UP001264335">
    <property type="component" value="Unassembled WGS sequence"/>
</dbReference>
<reference evidence="1 2" key="1">
    <citation type="submission" date="2023-03" db="EMBL/GenBank/DDBJ databases">
        <authorList>
            <person name="Shen W."/>
            <person name="Cai J."/>
        </authorList>
    </citation>
    <scope>NUCLEOTIDE SEQUENCE [LARGE SCALE GENOMIC DNA]</scope>
    <source>
        <strain evidence="1 2">Y2</strain>
    </source>
</reference>
<evidence type="ECO:0008006" key="3">
    <source>
        <dbReference type="Google" id="ProtNLM"/>
    </source>
</evidence>
<proteinExistence type="predicted"/>
<accession>A0ABD5F708</accession>
<dbReference type="AlphaFoldDB" id="A0ABD5F708"/>
<dbReference type="RefSeq" id="WP_311924169.1">
    <property type="nucleotide sequence ID" value="NZ_JARPWV010000038.1"/>
</dbReference>
<evidence type="ECO:0000313" key="2">
    <source>
        <dbReference type="Proteomes" id="UP001264335"/>
    </source>
</evidence>
<organism evidence="1 2">
    <name type="scientific">Enterococcus avium</name>
    <name type="common">Streptococcus avium</name>
    <dbReference type="NCBI Taxonomy" id="33945"/>
    <lineage>
        <taxon>Bacteria</taxon>
        <taxon>Bacillati</taxon>
        <taxon>Bacillota</taxon>
        <taxon>Bacilli</taxon>
        <taxon>Lactobacillales</taxon>
        <taxon>Enterococcaceae</taxon>
        <taxon>Enterococcus</taxon>
    </lineage>
</organism>
<dbReference type="EMBL" id="JARPWY010000006">
    <property type="protein sequence ID" value="MDT2513355.1"/>
    <property type="molecule type" value="Genomic_DNA"/>
</dbReference>